<organism evidence="1 2">
    <name type="scientific">Lacticaseibacillus paracasei subsp. paracasei Lpp41</name>
    <dbReference type="NCBI Taxonomy" id="1256208"/>
    <lineage>
        <taxon>Bacteria</taxon>
        <taxon>Bacillati</taxon>
        <taxon>Bacillota</taxon>
        <taxon>Bacilli</taxon>
        <taxon>Lactobacillales</taxon>
        <taxon>Lactobacillaceae</taxon>
        <taxon>Lacticaseibacillus</taxon>
    </lineage>
</organism>
<protein>
    <submittedName>
        <fullName evidence="1">Uncharacterized protein</fullName>
    </submittedName>
</protein>
<dbReference type="Proteomes" id="UP000014244">
    <property type="component" value="Unassembled WGS sequence"/>
</dbReference>
<comment type="caution">
    <text evidence="1">The sequence shown here is derived from an EMBL/GenBank/DDBJ whole genome shotgun (WGS) entry which is preliminary data.</text>
</comment>
<dbReference type="AlphaFoldDB" id="A0A829HB43"/>
<evidence type="ECO:0000313" key="1">
    <source>
        <dbReference type="EMBL" id="EPC76303.1"/>
    </source>
</evidence>
<evidence type="ECO:0000313" key="2">
    <source>
        <dbReference type="Proteomes" id="UP000014244"/>
    </source>
</evidence>
<gene>
    <name evidence="1" type="ORF">Lpp41_00435</name>
</gene>
<dbReference type="EMBL" id="ANKE01000026">
    <property type="protein sequence ID" value="EPC76303.1"/>
    <property type="molecule type" value="Genomic_DNA"/>
</dbReference>
<accession>A0A829HB43</accession>
<reference evidence="1 2" key="1">
    <citation type="journal article" date="2013" name="PLoS ONE">
        <title>Lactobacillus paracasei comparative genomics: towards species pan-genome definition and exploitation of diversity.</title>
        <authorList>
            <person name="Smokvina T."/>
            <person name="Wels M."/>
            <person name="Polka J."/>
            <person name="Chervaux C."/>
            <person name="Brisse S."/>
            <person name="Boekhorst J."/>
            <person name="van Hylckama Vlieg J.E."/>
            <person name="Siezen R.J."/>
        </authorList>
    </citation>
    <scope>NUCLEOTIDE SEQUENCE [LARGE SCALE GENOMIC DNA]</scope>
    <source>
        <strain evidence="1 2">Lpp41</strain>
    </source>
</reference>
<name>A0A829HB43_LACPA</name>
<proteinExistence type="predicted"/>
<sequence>MYRDNVNTPDVLSTDLIVPKQQALTTITNAGEGHAYQIHVGDRYFIIWSDFTKVAS</sequence>